<dbReference type="InterPro" id="IPR011910">
    <property type="entry name" value="RfaF"/>
</dbReference>
<dbReference type="EC" id="2.4.99.24" evidence="4"/>
<accession>A0A9D2GTW9</accession>
<keyword evidence="1" id="KW-0328">Glycosyltransferase</keyword>
<dbReference type="GO" id="GO:0009244">
    <property type="term" value="P:lipopolysaccharide core region biosynthetic process"/>
    <property type="evidence" value="ECO:0007669"/>
    <property type="project" value="TreeGrafter"/>
</dbReference>
<organism evidence="6 7">
    <name type="scientific">Candidatus Mucispirillum faecigallinarum</name>
    <dbReference type="NCBI Taxonomy" id="2838699"/>
    <lineage>
        <taxon>Bacteria</taxon>
        <taxon>Pseudomonadati</taxon>
        <taxon>Deferribacterota</taxon>
        <taxon>Deferribacteres</taxon>
        <taxon>Deferribacterales</taxon>
        <taxon>Mucispirillaceae</taxon>
        <taxon>Mucispirillum</taxon>
    </lineage>
</organism>
<dbReference type="NCBIfam" id="TIGR02195">
    <property type="entry name" value="heptsyl_trn_II"/>
    <property type="match status" value="1"/>
</dbReference>
<dbReference type="InterPro" id="IPR002201">
    <property type="entry name" value="Glyco_trans_9"/>
</dbReference>
<comment type="similarity">
    <text evidence="3">Belongs to the glycosyltransferase 9 family.</text>
</comment>
<evidence type="ECO:0000256" key="4">
    <source>
        <dbReference type="ARBA" id="ARBA00044042"/>
    </source>
</evidence>
<evidence type="ECO:0000256" key="3">
    <source>
        <dbReference type="ARBA" id="ARBA00043995"/>
    </source>
</evidence>
<keyword evidence="2" id="KW-0808">Transferase</keyword>
<reference evidence="6" key="1">
    <citation type="journal article" date="2021" name="PeerJ">
        <title>Extensive microbial diversity within the chicken gut microbiome revealed by metagenomics and culture.</title>
        <authorList>
            <person name="Gilroy R."/>
            <person name="Ravi A."/>
            <person name="Getino M."/>
            <person name="Pursley I."/>
            <person name="Horton D.L."/>
            <person name="Alikhan N.F."/>
            <person name="Baker D."/>
            <person name="Gharbi K."/>
            <person name="Hall N."/>
            <person name="Watson M."/>
            <person name="Adriaenssens E.M."/>
            <person name="Foster-Nyarko E."/>
            <person name="Jarju S."/>
            <person name="Secka A."/>
            <person name="Antonio M."/>
            <person name="Oren A."/>
            <person name="Chaudhuri R.R."/>
            <person name="La Ragione R."/>
            <person name="Hildebrand F."/>
            <person name="Pallen M.J."/>
        </authorList>
    </citation>
    <scope>NUCLEOTIDE SEQUENCE</scope>
    <source>
        <strain evidence="6">ChiW4-1371</strain>
    </source>
</reference>
<dbReference type="EMBL" id="DXAQ01000127">
    <property type="protein sequence ID" value="HIZ89973.1"/>
    <property type="molecule type" value="Genomic_DNA"/>
</dbReference>
<dbReference type="CDD" id="cd03789">
    <property type="entry name" value="GT9_LPS_heptosyltransferase"/>
    <property type="match status" value="1"/>
</dbReference>
<dbReference type="Gene3D" id="3.40.50.2000">
    <property type="entry name" value="Glycogen Phosphorylase B"/>
    <property type="match status" value="2"/>
</dbReference>
<comment type="caution">
    <text evidence="6">The sequence shown here is derived from an EMBL/GenBank/DDBJ whole genome shotgun (WGS) entry which is preliminary data.</text>
</comment>
<dbReference type="PANTHER" id="PTHR30160:SF1">
    <property type="entry name" value="LIPOPOLYSACCHARIDE 1,2-N-ACETYLGLUCOSAMINETRANSFERASE-RELATED"/>
    <property type="match status" value="1"/>
</dbReference>
<dbReference type="AlphaFoldDB" id="A0A9D2GTW9"/>
<gene>
    <name evidence="6" type="primary">waaF</name>
    <name evidence="6" type="ORF">H9804_08495</name>
</gene>
<evidence type="ECO:0000313" key="7">
    <source>
        <dbReference type="Proteomes" id="UP000824176"/>
    </source>
</evidence>
<dbReference type="InterPro" id="IPR051199">
    <property type="entry name" value="LPS_LOS_Heptosyltrfase"/>
</dbReference>
<proteinExistence type="inferred from homology"/>
<dbReference type="PANTHER" id="PTHR30160">
    <property type="entry name" value="TETRAACYLDISACCHARIDE 4'-KINASE-RELATED"/>
    <property type="match status" value="1"/>
</dbReference>
<evidence type="ECO:0000313" key="6">
    <source>
        <dbReference type="EMBL" id="HIZ89973.1"/>
    </source>
</evidence>
<dbReference type="GO" id="GO:0008713">
    <property type="term" value="F:ADP-heptose-lipopolysaccharide heptosyltransferase activity"/>
    <property type="evidence" value="ECO:0007669"/>
    <property type="project" value="UniProtKB-EC"/>
</dbReference>
<dbReference type="SUPFAM" id="SSF53756">
    <property type="entry name" value="UDP-Glycosyltransferase/glycogen phosphorylase"/>
    <property type="match status" value="1"/>
</dbReference>
<evidence type="ECO:0000256" key="5">
    <source>
        <dbReference type="ARBA" id="ARBA00047503"/>
    </source>
</evidence>
<evidence type="ECO:0000256" key="1">
    <source>
        <dbReference type="ARBA" id="ARBA00022676"/>
    </source>
</evidence>
<sequence length="353" mass="39660">MKPNKLFKNILVFNPAFLGDTIITTPLIRALHVLYPDAKISFCVRPEHADLFYNVPFINEVIIFDKRNTQKGFSGLLKFVKVISSYQFDLIIDLHLSLRSTTLFSMVKNSYIVGFSSAVMSYLFNKRVEKKQELCEVERNLMILSALCDDFTLDEAKKIGGPLTTYIDEHLKNNTLSYFHTASPDKKVIGIAPGSVWPTKRYPVEYFARVAEELYNKGYAIALFGGKDDKESLDEFAKLFQYPYYDFAYKTSLKELPAILSACDLLISNDSGAMHIAISGGTPVVAVFGPTVKSLGFFPYDEKSIVVENNDIDCRPCGKHGGHTCPKGHFKCMKDIAPSRVIIAALSILQRDK</sequence>
<name>A0A9D2GTW9_9BACT</name>
<dbReference type="GO" id="GO:0005829">
    <property type="term" value="C:cytosol"/>
    <property type="evidence" value="ECO:0007669"/>
    <property type="project" value="TreeGrafter"/>
</dbReference>
<dbReference type="Proteomes" id="UP000824176">
    <property type="component" value="Unassembled WGS sequence"/>
</dbReference>
<reference evidence="6" key="2">
    <citation type="submission" date="2021-04" db="EMBL/GenBank/DDBJ databases">
        <authorList>
            <person name="Gilroy R."/>
        </authorList>
    </citation>
    <scope>NUCLEOTIDE SEQUENCE</scope>
    <source>
        <strain evidence="6">ChiW4-1371</strain>
    </source>
</reference>
<evidence type="ECO:0000256" key="2">
    <source>
        <dbReference type="ARBA" id="ARBA00022679"/>
    </source>
</evidence>
<dbReference type="Pfam" id="PF01075">
    <property type="entry name" value="Glyco_transf_9"/>
    <property type="match status" value="1"/>
</dbReference>
<protein>
    <recommendedName>
        <fullName evidence="4">lipopolysaccharide heptosyltransferase II</fullName>
        <ecNumber evidence="4">2.4.99.24</ecNumber>
    </recommendedName>
</protein>
<comment type="catalytic activity">
    <reaction evidence="5">
        <text>an L-alpha-D-Hep-(1-&gt;5)-[alpha-Kdo-(2-&gt;4)]-alpha-Kdo-(2-&gt;6)-lipid A + ADP-L-glycero-beta-D-manno-heptose = an L-alpha-D-Hep-(1-&gt;3)-L-alpha-D-Hep-(1-&gt;5)-[alpha-Kdo-(2-&gt;4)]-alpha-Kdo-(2-&gt;6)-lipid A + ADP + H(+)</text>
        <dbReference type="Rhea" id="RHEA:74071"/>
        <dbReference type="ChEBI" id="CHEBI:15378"/>
        <dbReference type="ChEBI" id="CHEBI:61506"/>
        <dbReference type="ChEBI" id="CHEBI:193068"/>
        <dbReference type="ChEBI" id="CHEBI:193069"/>
        <dbReference type="ChEBI" id="CHEBI:456216"/>
        <dbReference type="EC" id="2.4.99.24"/>
    </reaction>
</comment>